<evidence type="ECO:0000313" key="2">
    <source>
        <dbReference type="Proteomes" id="UP000886469"/>
    </source>
</evidence>
<dbReference type="Proteomes" id="UP000886469">
    <property type="component" value="Unassembled WGS sequence"/>
</dbReference>
<accession>A0ABX1T960</accession>
<dbReference type="PANTHER" id="PTHR22939">
    <property type="entry name" value="SERINE PROTEASE FAMILY S1C HTRA-RELATED"/>
    <property type="match status" value="1"/>
</dbReference>
<dbReference type="RefSeq" id="WP_169070101.1">
    <property type="nucleotide sequence ID" value="NZ_JAZKUC010000001.1"/>
</dbReference>
<keyword evidence="1" id="KW-0645">Protease</keyword>
<sequence>MRFLSLLLSGRAASKATVPGWRTTVVRFTVLLLVAGSVSADLPEVIERVKPAVVVVGTHQLTRSPQFVMRGTGFVVGDGRQVATNAHVIQEELNLAAGETLVIVFRSASTAAQQRQARVVLVDKGHDLALLRIDGQALPALTLHDSEPVREGESVAFTGFPIGGALGLSPVTHRGIISSITPIVLPGANARQLNARVVQQIRSGSFDIYQLDATAYPGNSGGPLYETNRGEVIGIINMVFVKENKESTLSKPSGISFAIPVRFLRELMAQIK</sequence>
<dbReference type="InterPro" id="IPR043504">
    <property type="entry name" value="Peptidase_S1_PA_chymotrypsin"/>
</dbReference>
<organism evidence="1 2">
    <name type="scientific">Candidatus Accumulibacter contiguus</name>
    <dbReference type="NCBI Taxonomy" id="2954381"/>
    <lineage>
        <taxon>Bacteria</taxon>
        <taxon>Pseudomonadati</taxon>
        <taxon>Pseudomonadota</taxon>
        <taxon>Betaproteobacteria</taxon>
        <taxon>Candidatus Accumulibacter</taxon>
    </lineage>
</organism>
<keyword evidence="1" id="KW-0378">Hydrolase</keyword>
<reference evidence="1" key="1">
    <citation type="submission" date="2019-03" db="EMBL/GenBank/DDBJ databases">
        <title>Metabolic reconstructions from genomes of highly enriched 'Candidatus Accumulibacter' and 'Candidatus Competibacter' bioreactor populations.</title>
        <authorList>
            <person name="Annavajhala M.K."/>
            <person name="Welles L."/>
            <person name="Abbas B."/>
            <person name="Sorokin D."/>
            <person name="Park H."/>
            <person name="Van Loosdrecht M."/>
            <person name="Chandran K."/>
        </authorList>
    </citation>
    <scope>NUCLEOTIDE SEQUENCE</scope>
    <source>
        <strain evidence="1">SBR_L</strain>
    </source>
</reference>
<dbReference type="GO" id="GO:0008233">
    <property type="term" value="F:peptidase activity"/>
    <property type="evidence" value="ECO:0007669"/>
    <property type="project" value="UniProtKB-KW"/>
</dbReference>
<keyword evidence="2" id="KW-1185">Reference proteome</keyword>
<dbReference type="SUPFAM" id="SSF50494">
    <property type="entry name" value="Trypsin-like serine proteases"/>
    <property type="match status" value="1"/>
</dbReference>
<evidence type="ECO:0000313" key="1">
    <source>
        <dbReference type="EMBL" id="NMQ05342.1"/>
    </source>
</evidence>
<dbReference type="Pfam" id="PF13365">
    <property type="entry name" value="Trypsin_2"/>
    <property type="match status" value="1"/>
</dbReference>
<protein>
    <submittedName>
        <fullName evidence="1">Serine protease</fullName>
    </submittedName>
</protein>
<gene>
    <name evidence="1" type="ORF">E4Q08_08680</name>
</gene>
<name>A0ABX1T960_9PROT</name>
<dbReference type="GO" id="GO:0006508">
    <property type="term" value="P:proteolysis"/>
    <property type="evidence" value="ECO:0007669"/>
    <property type="project" value="UniProtKB-KW"/>
</dbReference>
<comment type="caution">
    <text evidence="1">The sequence shown here is derived from an EMBL/GenBank/DDBJ whole genome shotgun (WGS) entry which is preliminary data.</text>
</comment>
<dbReference type="InterPro" id="IPR009003">
    <property type="entry name" value="Peptidase_S1_PA"/>
</dbReference>
<dbReference type="EMBL" id="SPMX01000019">
    <property type="protein sequence ID" value="NMQ05342.1"/>
    <property type="molecule type" value="Genomic_DNA"/>
</dbReference>
<dbReference type="PANTHER" id="PTHR22939:SF129">
    <property type="entry name" value="SERINE PROTEASE HTRA2, MITOCHONDRIAL"/>
    <property type="match status" value="1"/>
</dbReference>
<dbReference type="Gene3D" id="2.40.10.10">
    <property type="entry name" value="Trypsin-like serine proteases"/>
    <property type="match status" value="2"/>
</dbReference>
<proteinExistence type="predicted"/>